<dbReference type="GO" id="GO:0005886">
    <property type="term" value="C:plasma membrane"/>
    <property type="evidence" value="ECO:0007669"/>
    <property type="project" value="UniProtKB-SubCell"/>
</dbReference>
<dbReference type="PANTHER" id="PTHR47019:SF1">
    <property type="entry name" value="LIPID II FLIPPASE MURJ"/>
    <property type="match status" value="1"/>
</dbReference>
<accession>A0A402CR67</accession>
<keyword evidence="4 8" id="KW-0133">Cell shape</keyword>
<name>A0A402CR67_9BACT</name>
<evidence type="ECO:0000256" key="3">
    <source>
        <dbReference type="ARBA" id="ARBA00022692"/>
    </source>
</evidence>
<comment type="function">
    <text evidence="8 9">Involved in peptidoglycan biosynthesis. Transports lipid-linked peptidoglycan precursors from the inner to the outer leaflet of the cytoplasmic membrane.</text>
</comment>
<feature type="transmembrane region" description="Helical" evidence="8">
    <location>
        <begin position="337"/>
        <end position="359"/>
    </location>
</feature>
<dbReference type="OrthoDB" id="9786339at2"/>
<evidence type="ECO:0000256" key="4">
    <source>
        <dbReference type="ARBA" id="ARBA00022960"/>
    </source>
</evidence>
<dbReference type="CDD" id="cd13123">
    <property type="entry name" value="MATE_MurJ_like"/>
    <property type="match status" value="1"/>
</dbReference>
<feature type="transmembrane region" description="Helical" evidence="8">
    <location>
        <begin position="295"/>
        <end position="316"/>
    </location>
</feature>
<feature type="transmembrane region" description="Helical" evidence="8">
    <location>
        <begin position="149"/>
        <end position="169"/>
    </location>
</feature>
<evidence type="ECO:0000256" key="8">
    <source>
        <dbReference type="HAMAP-Rule" id="MF_02078"/>
    </source>
</evidence>
<feature type="transmembrane region" description="Helical" evidence="8">
    <location>
        <begin position="243"/>
        <end position="265"/>
    </location>
</feature>
<dbReference type="GO" id="GO:0071555">
    <property type="term" value="P:cell wall organization"/>
    <property type="evidence" value="ECO:0007669"/>
    <property type="project" value="UniProtKB-UniRule"/>
</dbReference>
<evidence type="ECO:0000313" key="11">
    <source>
        <dbReference type="Proteomes" id="UP000287394"/>
    </source>
</evidence>
<proteinExistence type="inferred from homology"/>
<dbReference type="KEGG" id="ccot:CCAX7_65340"/>
<feature type="transmembrane region" description="Helical" evidence="8">
    <location>
        <begin position="431"/>
        <end position="453"/>
    </location>
</feature>
<dbReference type="InterPro" id="IPR004268">
    <property type="entry name" value="MurJ"/>
</dbReference>
<dbReference type="NCBIfam" id="TIGR01695">
    <property type="entry name" value="murJ_mviN"/>
    <property type="match status" value="1"/>
</dbReference>
<evidence type="ECO:0000256" key="6">
    <source>
        <dbReference type="ARBA" id="ARBA00022989"/>
    </source>
</evidence>
<keyword evidence="5 8" id="KW-0573">Peptidoglycan synthesis</keyword>
<dbReference type="GO" id="GO:0015648">
    <property type="term" value="F:lipid-linked peptidoglycan transporter activity"/>
    <property type="evidence" value="ECO:0007669"/>
    <property type="project" value="UniProtKB-UniRule"/>
</dbReference>
<dbReference type="GO" id="GO:0034204">
    <property type="term" value="P:lipid translocation"/>
    <property type="evidence" value="ECO:0007669"/>
    <property type="project" value="TreeGrafter"/>
</dbReference>
<feature type="transmembrane region" description="Helical" evidence="8">
    <location>
        <begin position="506"/>
        <end position="524"/>
    </location>
</feature>
<dbReference type="PANTHER" id="PTHR47019">
    <property type="entry name" value="LIPID II FLIPPASE MURJ"/>
    <property type="match status" value="1"/>
</dbReference>
<dbReference type="InterPro" id="IPR051050">
    <property type="entry name" value="Lipid_II_flippase_MurJ/MviN"/>
</dbReference>
<dbReference type="PIRSF" id="PIRSF002869">
    <property type="entry name" value="MviN"/>
    <property type="match status" value="1"/>
</dbReference>
<keyword evidence="8 9" id="KW-0813">Transport</keyword>
<dbReference type="GO" id="GO:0008360">
    <property type="term" value="P:regulation of cell shape"/>
    <property type="evidence" value="ECO:0007669"/>
    <property type="project" value="UniProtKB-UniRule"/>
</dbReference>
<feature type="transmembrane region" description="Helical" evidence="8">
    <location>
        <begin position="181"/>
        <end position="204"/>
    </location>
</feature>
<keyword evidence="2 8" id="KW-1003">Cell membrane</keyword>
<comment type="similarity">
    <text evidence="8 9">Belongs to the MurJ/MviN family.</text>
</comment>
<comment type="pathway">
    <text evidence="8">Cell wall biogenesis; peptidoglycan biosynthesis.</text>
</comment>
<keyword evidence="8 9" id="KW-0961">Cell wall biogenesis/degradation</keyword>
<evidence type="ECO:0000256" key="5">
    <source>
        <dbReference type="ARBA" id="ARBA00022984"/>
    </source>
</evidence>
<dbReference type="PRINTS" id="PR01806">
    <property type="entry name" value="VIRFACTRMVIN"/>
</dbReference>
<evidence type="ECO:0000256" key="1">
    <source>
        <dbReference type="ARBA" id="ARBA00004651"/>
    </source>
</evidence>
<evidence type="ECO:0000256" key="2">
    <source>
        <dbReference type="ARBA" id="ARBA00022475"/>
    </source>
</evidence>
<comment type="subcellular location">
    <subcellularLocation>
        <location evidence="1 8">Cell membrane</location>
        <topology evidence="1 8">Multi-pass membrane protein</topology>
    </subcellularLocation>
</comment>
<evidence type="ECO:0000313" key="10">
    <source>
        <dbReference type="EMBL" id="BDI34483.1"/>
    </source>
</evidence>
<dbReference type="RefSeq" id="WP_119319844.1">
    <property type="nucleotide sequence ID" value="NZ_AP025739.1"/>
</dbReference>
<keyword evidence="11" id="KW-1185">Reference proteome</keyword>
<dbReference type="AlphaFoldDB" id="A0A402CR67"/>
<keyword evidence="6 8" id="KW-1133">Transmembrane helix</keyword>
<reference evidence="10 11" key="1">
    <citation type="journal article" date="2019" name="Int. J. Syst. Evol. Microbiol.">
        <title>Capsulimonas corticalis gen. nov., sp. nov., an aerobic capsulated bacterium, of a novel bacterial order, Capsulimonadales ord. nov., of the class Armatimonadia of the phylum Armatimonadetes.</title>
        <authorList>
            <person name="Li J."/>
            <person name="Kudo C."/>
            <person name="Tonouchi A."/>
        </authorList>
    </citation>
    <scope>NUCLEOTIDE SEQUENCE [LARGE SCALE GENOMIC DNA]</scope>
    <source>
        <strain evidence="10 11">AX-7</strain>
    </source>
</reference>
<feature type="transmembrane region" description="Helical" evidence="8">
    <location>
        <begin position="210"/>
        <end position="231"/>
    </location>
</feature>
<dbReference type="Proteomes" id="UP000287394">
    <property type="component" value="Chromosome"/>
</dbReference>
<keyword evidence="3 8" id="KW-0812">Transmembrane</keyword>
<feature type="transmembrane region" description="Helical" evidence="8">
    <location>
        <begin position="107"/>
        <end position="129"/>
    </location>
</feature>
<dbReference type="GO" id="GO:0009252">
    <property type="term" value="P:peptidoglycan biosynthetic process"/>
    <property type="evidence" value="ECO:0007669"/>
    <property type="project" value="UniProtKB-UniRule"/>
</dbReference>
<keyword evidence="7 8" id="KW-0472">Membrane</keyword>
<feature type="transmembrane region" description="Helical" evidence="8">
    <location>
        <begin position="379"/>
        <end position="398"/>
    </location>
</feature>
<dbReference type="Pfam" id="PF03023">
    <property type="entry name" value="MurJ"/>
    <property type="match status" value="1"/>
</dbReference>
<feature type="transmembrane region" description="Helical" evidence="8">
    <location>
        <begin position="405"/>
        <end position="425"/>
    </location>
</feature>
<gene>
    <name evidence="8" type="primary">murJ</name>
    <name evidence="10" type="ORF">CCAX7_65340</name>
</gene>
<dbReference type="HAMAP" id="MF_02078">
    <property type="entry name" value="MurJ_MviN"/>
    <property type="match status" value="1"/>
</dbReference>
<dbReference type="FunCoup" id="A0A402CR67">
    <property type="interactions" value="295"/>
</dbReference>
<organism evidence="10 11">
    <name type="scientific">Capsulimonas corticalis</name>
    <dbReference type="NCBI Taxonomy" id="2219043"/>
    <lineage>
        <taxon>Bacteria</taxon>
        <taxon>Bacillati</taxon>
        <taxon>Armatimonadota</taxon>
        <taxon>Armatimonadia</taxon>
        <taxon>Capsulimonadales</taxon>
        <taxon>Capsulimonadaceae</taxon>
        <taxon>Capsulimonas</taxon>
    </lineage>
</organism>
<protein>
    <recommendedName>
        <fullName evidence="8">Probable lipid II flippase MurJ</fullName>
    </recommendedName>
</protein>
<sequence>MSATTAPPKDPPAVTKSSGDTGSGGVQRAAMTVVAFTLLSRIIGMVRDMVIAYQFPVGAHTDAYVAAFKIPDLMTYLIAGGALSSTFIPVFSEYIANKNERGAWKTFSVVATVTFIVAALFVVVAEIFAPQLVLLMNPGYRGHPDQIAITAHLTRIVVPAQIFFMLGGLMMGTLNARKQFLIPALGPSIYNLGIIAGAIVAPSLGLGISGLMWGALAGAFIGNFVLQAISVRRVGARYKPSLAVLYPGAVKVWKMMLPILLGVSLPNVDQIINSYFASELSYGAQTAMQYANRLMLIPIGIFAQAMGIAILPTMAAQAAAKNRKALRATINNGLRTILFLTLPASALFFVLAAPIITLLFQHGQFTAEATTLTAEPLRFYSIGIFAWSAQAVLTRAFYSIQDSRTPVISGTINTGVFIFLNWLVIQMNGGVAGLALATSIVATIHMIVLLIVLSKRLRGLGRRELIISVARTLTATAALAVTAWALRLGVDALFMVVRVPASLHAAVALVLPGGVGLAAFYFIARLLKMPELQAGIDMVKRRKRG</sequence>
<evidence type="ECO:0000256" key="7">
    <source>
        <dbReference type="ARBA" id="ARBA00023136"/>
    </source>
</evidence>
<feature type="transmembrane region" description="Helical" evidence="8">
    <location>
        <begin position="465"/>
        <end position="486"/>
    </location>
</feature>
<dbReference type="EMBL" id="AP025739">
    <property type="protein sequence ID" value="BDI34483.1"/>
    <property type="molecule type" value="Genomic_DNA"/>
</dbReference>
<evidence type="ECO:0000256" key="9">
    <source>
        <dbReference type="PIRNR" id="PIRNR002869"/>
    </source>
</evidence>
<feature type="transmembrane region" description="Helical" evidence="8">
    <location>
        <begin position="73"/>
        <end position="95"/>
    </location>
</feature>